<proteinExistence type="predicted"/>
<evidence type="ECO:0000256" key="1">
    <source>
        <dbReference type="SAM" id="MobiDB-lite"/>
    </source>
</evidence>
<dbReference type="Proteomes" id="UP001372338">
    <property type="component" value="Unassembled WGS sequence"/>
</dbReference>
<evidence type="ECO:0000313" key="3">
    <source>
        <dbReference type="Proteomes" id="UP001372338"/>
    </source>
</evidence>
<reference evidence="2 3" key="1">
    <citation type="submission" date="2024-01" db="EMBL/GenBank/DDBJ databases">
        <title>The genomes of 5 underutilized Papilionoideae crops provide insights into root nodulation and disease resistanc.</title>
        <authorList>
            <person name="Yuan L."/>
        </authorList>
    </citation>
    <scope>NUCLEOTIDE SEQUENCE [LARGE SCALE GENOMIC DNA]</scope>
    <source>
        <strain evidence="2">ZHUSHIDOU_FW_LH</strain>
        <tissue evidence="2">Leaf</tissue>
    </source>
</reference>
<feature type="region of interest" description="Disordered" evidence="1">
    <location>
        <begin position="1"/>
        <end position="76"/>
    </location>
</feature>
<accession>A0AAN9FFA0</accession>
<organism evidence="2 3">
    <name type="scientific">Crotalaria pallida</name>
    <name type="common">Smooth rattlebox</name>
    <name type="synonym">Crotalaria striata</name>
    <dbReference type="NCBI Taxonomy" id="3830"/>
    <lineage>
        <taxon>Eukaryota</taxon>
        <taxon>Viridiplantae</taxon>
        <taxon>Streptophyta</taxon>
        <taxon>Embryophyta</taxon>
        <taxon>Tracheophyta</taxon>
        <taxon>Spermatophyta</taxon>
        <taxon>Magnoliopsida</taxon>
        <taxon>eudicotyledons</taxon>
        <taxon>Gunneridae</taxon>
        <taxon>Pentapetalae</taxon>
        <taxon>rosids</taxon>
        <taxon>fabids</taxon>
        <taxon>Fabales</taxon>
        <taxon>Fabaceae</taxon>
        <taxon>Papilionoideae</taxon>
        <taxon>50 kb inversion clade</taxon>
        <taxon>genistoids sensu lato</taxon>
        <taxon>core genistoids</taxon>
        <taxon>Crotalarieae</taxon>
        <taxon>Crotalaria</taxon>
    </lineage>
</organism>
<name>A0AAN9FFA0_CROPI</name>
<feature type="compositionally biased region" description="Basic and acidic residues" evidence="1">
    <location>
        <begin position="51"/>
        <end position="63"/>
    </location>
</feature>
<dbReference type="EMBL" id="JAYWIO010000003">
    <property type="protein sequence ID" value="KAK7273346.1"/>
    <property type="molecule type" value="Genomic_DNA"/>
</dbReference>
<dbReference type="AlphaFoldDB" id="A0AAN9FFA0"/>
<keyword evidence="3" id="KW-1185">Reference proteome</keyword>
<feature type="compositionally biased region" description="Acidic residues" evidence="1">
    <location>
        <begin position="17"/>
        <end position="50"/>
    </location>
</feature>
<evidence type="ECO:0000313" key="2">
    <source>
        <dbReference type="EMBL" id="KAK7273346.1"/>
    </source>
</evidence>
<comment type="caution">
    <text evidence="2">The sequence shown here is derived from an EMBL/GenBank/DDBJ whole genome shotgun (WGS) entry which is preliminary data.</text>
</comment>
<sequence length="76" mass="8443">MILAADHLGTSGGGSGFEEEENGFEEGSGFEEEENGFEEEENGFEEGSGFEEEKNGFEEERVRGRQWLMRKSGDGE</sequence>
<protein>
    <submittedName>
        <fullName evidence="2">Uncharacterized protein</fullName>
    </submittedName>
</protein>
<gene>
    <name evidence="2" type="ORF">RIF29_14395</name>
</gene>